<evidence type="ECO:0000313" key="2">
    <source>
        <dbReference type="Proteomes" id="UP000242715"/>
    </source>
</evidence>
<dbReference type="PANTHER" id="PTHR43210">
    <property type="entry name" value="DETHIOBIOTIN SYNTHETASE"/>
    <property type="match status" value="1"/>
</dbReference>
<dbReference type="GO" id="GO:0000287">
    <property type="term" value="F:magnesium ion binding"/>
    <property type="evidence" value="ECO:0007669"/>
    <property type="project" value="InterPro"/>
</dbReference>
<dbReference type="GO" id="GO:0009102">
    <property type="term" value="P:biotin biosynthetic process"/>
    <property type="evidence" value="ECO:0007669"/>
    <property type="project" value="InterPro"/>
</dbReference>
<dbReference type="GO" id="GO:0005524">
    <property type="term" value="F:ATP binding"/>
    <property type="evidence" value="ECO:0007669"/>
    <property type="project" value="InterPro"/>
</dbReference>
<evidence type="ECO:0000313" key="1">
    <source>
        <dbReference type="EMBL" id="GAU21001.1"/>
    </source>
</evidence>
<gene>
    <name evidence="1" type="ORF">TSUD_201500</name>
</gene>
<evidence type="ECO:0008006" key="3">
    <source>
        <dbReference type="Google" id="ProtNLM"/>
    </source>
</evidence>
<dbReference type="GO" id="GO:0004141">
    <property type="term" value="F:dethiobiotin synthase activity"/>
    <property type="evidence" value="ECO:0007669"/>
    <property type="project" value="InterPro"/>
</dbReference>
<dbReference type="AlphaFoldDB" id="A0A2Z6LTX5"/>
<sequence>MRFLGTSAPHFSVTVTVLTMYRFPTVLLSRHLHRRKLSTTTSQPLQLPLSHPIYTIWGSNTGVGKTLVSAGIAASSLLSSHSPVKFHYLKPLQTGFLPTPIPASSTTNSVSSTTTITTLAFLFPLQAASSIYLLPQLKAKMRSNISLAKKVLFHRS</sequence>
<proteinExistence type="predicted"/>
<dbReference type="PANTHER" id="PTHR43210:SF5">
    <property type="entry name" value="DETHIOBIOTIN SYNTHETASE"/>
    <property type="match status" value="1"/>
</dbReference>
<protein>
    <recommendedName>
        <fullName evidence="3">Dethiobiotin synthase</fullName>
    </recommendedName>
</protein>
<reference evidence="2" key="1">
    <citation type="journal article" date="2017" name="Front. Plant Sci.">
        <title>Climate Clever Clovers: New Paradigm to Reduce the Environmental Footprint of Ruminants by Breeding Low Methanogenic Forages Utilizing Haplotype Variation.</title>
        <authorList>
            <person name="Kaur P."/>
            <person name="Appels R."/>
            <person name="Bayer P.E."/>
            <person name="Keeble-Gagnere G."/>
            <person name="Wang J."/>
            <person name="Hirakawa H."/>
            <person name="Shirasawa K."/>
            <person name="Vercoe P."/>
            <person name="Stefanova K."/>
            <person name="Durmic Z."/>
            <person name="Nichols P."/>
            <person name="Revell C."/>
            <person name="Isobe S.N."/>
            <person name="Edwards D."/>
            <person name="Erskine W."/>
        </authorList>
    </citation>
    <scope>NUCLEOTIDE SEQUENCE [LARGE SCALE GENOMIC DNA]</scope>
    <source>
        <strain evidence="2">cv. Daliak</strain>
    </source>
</reference>
<organism evidence="1 2">
    <name type="scientific">Trifolium subterraneum</name>
    <name type="common">Subterranean clover</name>
    <dbReference type="NCBI Taxonomy" id="3900"/>
    <lineage>
        <taxon>Eukaryota</taxon>
        <taxon>Viridiplantae</taxon>
        <taxon>Streptophyta</taxon>
        <taxon>Embryophyta</taxon>
        <taxon>Tracheophyta</taxon>
        <taxon>Spermatophyta</taxon>
        <taxon>Magnoliopsida</taxon>
        <taxon>eudicotyledons</taxon>
        <taxon>Gunneridae</taxon>
        <taxon>Pentapetalae</taxon>
        <taxon>rosids</taxon>
        <taxon>fabids</taxon>
        <taxon>Fabales</taxon>
        <taxon>Fabaceae</taxon>
        <taxon>Papilionoideae</taxon>
        <taxon>50 kb inversion clade</taxon>
        <taxon>NPAAA clade</taxon>
        <taxon>Hologalegina</taxon>
        <taxon>IRL clade</taxon>
        <taxon>Trifolieae</taxon>
        <taxon>Trifolium</taxon>
    </lineage>
</organism>
<dbReference type="EMBL" id="DF973223">
    <property type="protein sequence ID" value="GAU21001.1"/>
    <property type="molecule type" value="Genomic_DNA"/>
</dbReference>
<name>A0A2Z6LTX5_TRISU</name>
<dbReference type="OrthoDB" id="1677176at2759"/>
<dbReference type="InterPro" id="IPR004472">
    <property type="entry name" value="DTB_synth_BioD"/>
</dbReference>
<dbReference type="Proteomes" id="UP000242715">
    <property type="component" value="Unassembled WGS sequence"/>
</dbReference>
<dbReference type="GO" id="GO:0005829">
    <property type="term" value="C:cytosol"/>
    <property type="evidence" value="ECO:0007669"/>
    <property type="project" value="TreeGrafter"/>
</dbReference>
<accession>A0A2Z6LTX5</accession>
<keyword evidence="2" id="KW-1185">Reference proteome</keyword>
<dbReference type="InterPro" id="IPR027417">
    <property type="entry name" value="P-loop_NTPase"/>
</dbReference>
<dbReference type="Gene3D" id="3.40.50.300">
    <property type="entry name" value="P-loop containing nucleotide triphosphate hydrolases"/>
    <property type="match status" value="1"/>
</dbReference>